<dbReference type="Pfam" id="PF13181">
    <property type="entry name" value="TPR_8"/>
    <property type="match status" value="1"/>
</dbReference>
<dbReference type="GO" id="GO:0005737">
    <property type="term" value="C:cytoplasm"/>
    <property type="evidence" value="ECO:0007669"/>
    <property type="project" value="UniProtKB-ARBA"/>
</dbReference>
<dbReference type="Pfam" id="PF13432">
    <property type="entry name" value="TPR_16"/>
    <property type="match status" value="2"/>
</dbReference>
<dbReference type="GO" id="GO:0032991">
    <property type="term" value="C:protein-containing complex"/>
    <property type="evidence" value="ECO:0007669"/>
    <property type="project" value="UniProtKB-ARBA"/>
</dbReference>
<feature type="transmembrane region" description="Helical" evidence="4">
    <location>
        <begin position="102"/>
        <end position="119"/>
    </location>
</feature>
<dbReference type="AlphaFoldDB" id="A0A8S1RTX9"/>
<keyword evidence="6" id="KW-1185">Reference proteome</keyword>
<keyword evidence="4" id="KW-1133">Transmembrane helix</keyword>
<gene>
    <name evidence="5" type="ORF">PPENT_87.1.T0010032</name>
</gene>
<keyword evidence="4" id="KW-0472">Membrane</keyword>
<evidence type="ECO:0000256" key="3">
    <source>
        <dbReference type="PROSITE-ProRule" id="PRU00339"/>
    </source>
</evidence>
<evidence type="ECO:0008006" key="7">
    <source>
        <dbReference type="Google" id="ProtNLM"/>
    </source>
</evidence>
<feature type="repeat" description="TPR" evidence="3">
    <location>
        <begin position="381"/>
        <end position="414"/>
    </location>
</feature>
<feature type="repeat" description="TPR" evidence="3">
    <location>
        <begin position="449"/>
        <end position="482"/>
    </location>
</feature>
<evidence type="ECO:0000256" key="4">
    <source>
        <dbReference type="SAM" id="Phobius"/>
    </source>
</evidence>
<proteinExistence type="predicted"/>
<protein>
    <recommendedName>
        <fullName evidence="7">Tetratricopeptide repeat protein</fullName>
    </recommendedName>
</protein>
<dbReference type="PROSITE" id="PS50005">
    <property type="entry name" value="TPR"/>
    <property type="match status" value="4"/>
</dbReference>
<dbReference type="InterPro" id="IPR015374">
    <property type="entry name" value="ChAPs"/>
</dbReference>
<accession>A0A8S1RTX9</accession>
<reference evidence="5" key="1">
    <citation type="submission" date="2021-01" db="EMBL/GenBank/DDBJ databases">
        <authorList>
            <consortium name="Genoscope - CEA"/>
            <person name="William W."/>
        </authorList>
    </citation>
    <scope>NUCLEOTIDE SEQUENCE</scope>
</reference>
<sequence length="500" mass="58715">MNYKNKAYIIKLFLWTSKLKITNLLKLKPNQLKVLQLYKNQGKQLMDLNKFDEAIQIYMNILELDSKNIAALFGYGDALVKLQQFQLALEQYRKIKKLRKDLILAFLKIGLTLGQMGNIKQALKYFIKTQNEIMEDHKLEWTRNKEIEIKELLKQALQYFNIQNLTNEELLVYGTNILIISSAFILIRLNHCDEALQILNQIKNSNLNYDLLLCLEADILFVNLKFDEAEQTLKRTIKINPNRIYTWIKLTIILIIQGKYQEALSQLDNIILKAYPKNLDSICYRSDILRLLNKSQEAIIGYNQCISYNEKYLEAYQKKANTLRNLGYYLEALEIYDLLLQDDPKNYEMLFEKGCTMFDLKEYHTANQLFDQVLELSSNNVDALVKKGDMLLVLGLFEDSLEIYEKVLSIKSNHFFALWGKSESLRGQRKFSESLIWYDKVLEQRSIYPYAYHYKGYALQQLDRHEEAINNFSIALSIIPGFKLSEEALQISKQKLKVQK</sequence>
<dbReference type="PANTHER" id="PTHR44943">
    <property type="entry name" value="CELLULOSE SYNTHASE OPERON PROTEIN C"/>
    <property type="match status" value="1"/>
</dbReference>
<feature type="repeat" description="TPR" evidence="3">
    <location>
        <begin position="35"/>
        <end position="68"/>
    </location>
</feature>
<keyword evidence="1" id="KW-0677">Repeat</keyword>
<dbReference type="SMART" id="SM00028">
    <property type="entry name" value="TPR"/>
    <property type="match status" value="10"/>
</dbReference>
<dbReference type="Proteomes" id="UP000689195">
    <property type="component" value="Unassembled WGS sequence"/>
</dbReference>
<comment type="caution">
    <text evidence="5">The sequence shown here is derived from an EMBL/GenBank/DDBJ whole genome shotgun (WGS) entry which is preliminary data.</text>
</comment>
<dbReference type="InterPro" id="IPR019734">
    <property type="entry name" value="TPR_rpt"/>
</dbReference>
<keyword evidence="2 3" id="KW-0802">TPR repeat</keyword>
<organism evidence="5 6">
    <name type="scientific">Paramecium pentaurelia</name>
    <dbReference type="NCBI Taxonomy" id="43138"/>
    <lineage>
        <taxon>Eukaryota</taxon>
        <taxon>Sar</taxon>
        <taxon>Alveolata</taxon>
        <taxon>Ciliophora</taxon>
        <taxon>Intramacronucleata</taxon>
        <taxon>Oligohymenophorea</taxon>
        <taxon>Peniculida</taxon>
        <taxon>Parameciidae</taxon>
        <taxon>Paramecium</taxon>
    </lineage>
</organism>
<dbReference type="GO" id="GO:0012505">
    <property type="term" value="C:endomembrane system"/>
    <property type="evidence" value="ECO:0007669"/>
    <property type="project" value="UniProtKB-ARBA"/>
</dbReference>
<evidence type="ECO:0000256" key="2">
    <source>
        <dbReference type="ARBA" id="ARBA00022803"/>
    </source>
</evidence>
<dbReference type="InterPro" id="IPR051685">
    <property type="entry name" value="Ycf3/AcsC/BcsC/TPR_MFPF"/>
</dbReference>
<dbReference type="OrthoDB" id="245563at2759"/>
<keyword evidence="4" id="KW-0812">Transmembrane</keyword>
<evidence type="ECO:0000313" key="5">
    <source>
        <dbReference type="EMBL" id="CAD8131436.1"/>
    </source>
</evidence>
<dbReference type="EMBL" id="CAJJDO010000001">
    <property type="protein sequence ID" value="CAD8131436.1"/>
    <property type="molecule type" value="Genomic_DNA"/>
</dbReference>
<name>A0A8S1RTX9_9CILI</name>
<feature type="repeat" description="TPR" evidence="3">
    <location>
        <begin position="347"/>
        <end position="380"/>
    </location>
</feature>
<dbReference type="Pfam" id="PF09295">
    <property type="entry name" value="ChAPs"/>
    <property type="match status" value="1"/>
</dbReference>
<evidence type="ECO:0000313" key="6">
    <source>
        <dbReference type="Proteomes" id="UP000689195"/>
    </source>
</evidence>
<evidence type="ECO:0000256" key="1">
    <source>
        <dbReference type="ARBA" id="ARBA00022737"/>
    </source>
</evidence>
<dbReference type="PANTHER" id="PTHR44943:SF4">
    <property type="entry name" value="TPR REPEAT-CONTAINING PROTEIN MJ0798"/>
    <property type="match status" value="1"/>
</dbReference>
<dbReference type="GO" id="GO:0016192">
    <property type="term" value="P:vesicle-mediated transport"/>
    <property type="evidence" value="ECO:0007669"/>
    <property type="project" value="UniProtKB-ARBA"/>
</dbReference>